<dbReference type="Proteomes" id="UP001156441">
    <property type="component" value="Unassembled WGS sequence"/>
</dbReference>
<dbReference type="RefSeq" id="WP_260194614.1">
    <property type="nucleotide sequence ID" value="NZ_JAFFZE010000022.1"/>
</dbReference>
<dbReference type="CDD" id="cd06260">
    <property type="entry name" value="DUF820-like"/>
    <property type="match status" value="1"/>
</dbReference>
<keyword evidence="3" id="KW-1185">Reference proteome</keyword>
<proteinExistence type="predicted"/>
<evidence type="ECO:0000259" key="1">
    <source>
        <dbReference type="Pfam" id="PF05685"/>
    </source>
</evidence>
<dbReference type="PANTHER" id="PTHR34107">
    <property type="entry name" value="SLL0198 PROTEIN-RELATED"/>
    <property type="match status" value="1"/>
</dbReference>
<accession>A0ABT2JFW8</accession>
<dbReference type="PANTHER" id="PTHR34107:SF4">
    <property type="entry name" value="SLL1222 PROTEIN"/>
    <property type="match status" value="1"/>
</dbReference>
<evidence type="ECO:0000313" key="2">
    <source>
        <dbReference type="EMBL" id="MCT2586753.1"/>
    </source>
</evidence>
<gene>
    <name evidence="2" type="ORF">JT362_26885</name>
</gene>
<dbReference type="SUPFAM" id="SSF52980">
    <property type="entry name" value="Restriction endonuclease-like"/>
    <property type="match status" value="1"/>
</dbReference>
<name>A0ABT2JFW8_9PSEU</name>
<dbReference type="EMBL" id="JAFFZE010000022">
    <property type="protein sequence ID" value="MCT2586753.1"/>
    <property type="molecule type" value="Genomic_DNA"/>
</dbReference>
<comment type="caution">
    <text evidence="2">The sequence shown here is derived from an EMBL/GenBank/DDBJ whole genome shotgun (WGS) entry which is preliminary data.</text>
</comment>
<organism evidence="2 3">
    <name type="scientific">Actinophytocola gossypii</name>
    <dbReference type="NCBI Taxonomy" id="2812003"/>
    <lineage>
        <taxon>Bacteria</taxon>
        <taxon>Bacillati</taxon>
        <taxon>Actinomycetota</taxon>
        <taxon>Actinomycetes</taxon>
        <taxon>Pseudonocardiales</taxon>
        <taxon>Pseudonocardiaceae</taxon>
    </lineage>
</organism>
<reference evidence="2 3" key="1">
    <citation type="submission" date="2021-02" db="EMBL/GenBank/DDBJ databases">
        <title>Actinophytocola xerophila sp. nov., isolated from soil of cotton cropping field.</title>
        <authorList>
            <person name="Huang R."/>
            <person name="Chen X."/>
            <person name="Ge X."/>
            <person name="Liu W."/>
        </authorList>
    </citation>
    <scope>NUCLEOTIDE SEQUENCE [LARGE SCALE GENOMIC DNA]</scope>
    <source>
        <strain evidence="2 3">S1-96</strain>
    </source>
</reference>
<dbReference type="GO" id="GO:0004519">
    <property type="term" value="F:endonuclease activity"/>
    <property type="evidence" value="ECO:0007669"/>
    <property type="project" value="UniProtKB-KW"/>
</dbReference>
<keyword evidence="2" id="KW-0255">Endonuclease</keyword>
<dbReference type="Pfam" id="PF05685">
    <property type="entry name" value="Uma2"/>
    <property type="match status" value="1"/>
</dbReference>
<protein>
    <submittedName>
        <fullName evidence="2">Uma2 family endonuclease</fullName>
    </submittedName>
</protein>
<dbReference type="InterPro" id="IPR012296">
    <property type="entry name" value="Nuclease_put_TT1808"/>
</dbReference>
<dbReference type="InterPro" id="IPR011335">
    <property type="entry name" value="Restrct_endonuc-II-like"/>
</dbReference>
<keyword evidence="2" id="KW-0540">Nuclease</keyword>
<evidence type="ECO:0000313" key="3">
    <source>
        <dbReference type="Proteomes" id="UP001156441"/>
    </source>
</evidence>
<sequence>MTAETGPFHFAPGGPITVDDLEAMPDDGNRYELIDGTLYVSPAPGTRHQKVQLKLAIALDMVCPPDLHVLTAPYAVRASRSTELQPDVLVARDEDLTDKLLPVAPLLAVEVFSPSSVLNDMNNKRAAYQRLGVQSYWVIDPEELSLTVYELDAMGVYSRVASVKGGEAFEAERPFPVRVVPRELLGTLAK</sequence>
<dbReference type="InterPro" id="IPR008538">
    <property type="entry name" value="Uma2"/>
</dbReference>
<dbReference type="Gene3D" id="3.90.1570.10">
    <property type="entry name" value="tt1808, chain A"/>
    <property type="match status" value="1"/>
</dbReference>
<keyword evidence="2" id="KW-0378">Hydrolase</keyword>
<feature type="domain" description="Putative restriction endonuclease" evidence="1">
    <location>
        <begin position="19"/>
        <end position="176"/>
    </location>
</feature>